<reference evidence="12 13" key="1">
    <citation type="submission" date="2019-03" db="EMBL/GenBank/DDBJ databases">
        <title>Genomic Encyclopedia of Type Strains, Phase III (KMG-III): the genomes of soil and plant-associated and newly described type strains.</title>
        <authorList>
            <person name="Whitman W."/>
        </authorList>
    </citation>
    <scope>NUCLEOTIDE SEQUENCE [LARGE SCALE GENOMIC DNA]</scope>
    <source>
        <strain evidence="12 13">CGMCC 1.7660</strain>
    </source>
</reference>
<dbReference type="GO" id="GO:0051536">
    <property type="term" value="F:iron-sulfur cluster binding"/>
    <property type="evidence" value="ECO:0007669"/>
    <property type="project" value="UniProtKB-KW"/>
</dbReference>
<dbReference type="Gene3D" id="3.50.50.60">
    <property type="entry name" value="FAD/NAD(P)-binding domain"/>
    <property type="match status" value="1"/>
</dbReference>
<dbReference type="OrthoDB" id="9804454at2"/>
<dbReference type="SUPFAM" id="SSF51395">
    <property type="entry name" value="FMN-linked oxidoreductases"/>
    <property type="match status" value="1"/>
</dbReference>
<dbReference type="PANTHER" id="PTHR42917:SF2">
    <property type="entry name" value="2,4-DIENOYL-COA REDUCTASE [(2E)-ENOYL-COA-PRODUCING]"/>
    <property type="match status" value="1"/>
</dbReference>
<evidence type="ECO:0000313" key="12">
    <source>
        <dbReference type="EMBL" id="TDQ83451.1"/>
    </source>
</evidence>
<dbReference type="AlphaFoldDB" id="A0A4R6WQA4"/>
<accession>A0A4R6WQA4</accession>
<dbReference type="InterPro" id="IPR036188">
    <property type="entry name" value="FAD/NAD-bd_sf"/>
</dbReference>
<evidence type="ECO:0000256" key="1">
    <source>
        <dbReference type="ARBA" id="ARBA00001917"/>
    </source>
</evidence>
<evidence type="ECO:0000259" key="10">
    <source>
        <dbReference type="Pfam" id="PF00724"/>
    </source>
</evidence>
<comment type="caution">
    <text evidence="12">The sequence shown here is derived from an EMBL/GenBank/DDBJ whole genome shotgun (WGS) entry which is preliminary data.</text>
</comment>
<evidence type="ECO:0000256" key="5">
    <source>
        <dbReference type="ARBA" id="ARBA00022643"/>
    </source>
</evidence>
<evidence type="ECO:0000256" key="9">
    <source>
        <dbReference type="ARBA" id="ARBA00023014"/>
    </source>
</evidence>
<dbReference type="Proteomes" id="UP000295783">
    <property type="component" value="Unassembled WGS sequence"/>
</dbReference>
<evidence type="ECO:0000256" key="2">
    <source>
        <dbReference type="ARBA" id="ARBA00001966"/>
    </source>
</evidence>
<dbReference type="InterPro" id="IPR051793">
    <property type="entry name" value="NADH:flavin_oxidoreductase"/>
</dbReference>
<evidence type="ECO:0000259" key="11">
    <source>
        <dbReference type="Pfam" id="PF07992"/>
    </source>
</evidence>
<feature type="domain" description="FAD/NAD(P)-binding" evidence="11">
    <location>
        <begin position="391"/>
        <end position="631"/>
    </location>
</feature>
<evidence type="ECO:0000256" key="7">
    <source>
        <dbReference type="ARBA" id="ARBA00023002"/>
    </source>
</evidence>
<dbReference type="SUPFAM" id="SSF51905">
    <property type="entry name" value="FAD/NAD(P)-binding domain"/>
    <property type="match status" value="1"/>
</dbReference>
<dbReference type="InterPro" id="IPR001155">
    <property type="entry name" value="OxRdtase_FMN_N"/>
</dbReference>
<keyword evidence="4" id="KW-0285">Flavoprotein</keyword>
<sequence length="688" mass="76314">MPRNPRYDILFEPVRIGPVTARNRFYQVPHCTGMGYDLPHSVSRLRELKSEGLWGVVNTEYCSMHWSSEDAPYRLCALWDENDVKTQSLTVEKIKRHGALAGVELWHGGNHSPNKWSRETPLSPSGSTQHAVFPMQTRAMDRADIRNLRKWQVDAAKRAKRAGFDIVYVYAGHGYLPFQFITKRWNQRGDEYGGAIENRARLLREMIEDTKDAVGDTCAVAVRLAVDELMGPDGVQAAEEGEAVISLLAELPDLWDVNISYVENDSMSSRFGAEAHQEKFTGFVKKLTTKPVVGVGRFTSPDTMVDQVKRGILDFIGAARPSIADPFIPLKINEGREEDIRECIGCNICRAQNNSGVPIRCTQNPTIGEEYRRGWHPEIMNPKNGFADEAVLVVGAGPAGLECAMSLARRGYDVALADASRELGGRLNREPKLPGLAAWVRVRDYRLGQIAKLSNIEIFRESRMDRDAIYEAGFPHVILATGASWRRDGIGHNNFLAVPGMDQGRVLTPDDIMAGAAVEGPVIVYDDDQYYMGGVIAEKLRAEGHDVTLVTPGTDVSNWSFFTDEQFKTQAKLMKMGVRLLLTHRLAAWAGDHGLFACNYTGEQKRLAAATLVSVTSRQANDALFLELKADEAGREAAGIKTIRNVGDSDVPGAIVHAVYAGHKAAREFGEVIDPDQFPFKRELVFVK</sequence>
<comment type="cofactor">
    <cofactor evidence="2">
        <name>[4Fe-4S] cluster</name>
        <dbReference type="ChEBI" id="CHEBI:49883"/>
    </cofactor>
</comment>
<dbReference type="InterPro" id="IPR013785">
    <property type="entry name" value="Aldolase_TIM"/>
</dbReference>
<dbReference type="EMBL" id="SNYW01000007">
    <property type="protein sequence ID" value="TDQ83451.1"/>
    <property type="molecule type" value="Genomic_DNA"/>
</dbReference>
<keyword evidence="9" id="KW-0411">Iron-sulfur</keyword>
<keyword evidence="7" id="KW-0560">Oxidoreductase</keyword>
<dbReference type="Pfam" id="PF07992">
    <property type="entry name" value="Pyr_redox_2"/>
    <property type="match status" value="1"/>
</dbReference>
<dbReference type="GO" id="GO:0016491">
    <property type="term" value="F:oxidoreductase activity"/>
    <property type="evidence" value="ECO:0007669"/>
    <property type="project" value="UniProtKB-KW"/>
</dbReference>
<dbReference type="RefSeq" id="WP_133613203.1">
    <property type="nucleotide sequence ID" value="NZ_SNYW01000007.1"/>
</dbReference>
<comment type="cofactor">
    <cofactor evidence="1">
        <name>FMN</name>
        <dbReference type="ChEBI" id="CHEBI:58210"/>
    </cofactor>
</comment>
<name>A0A4R6WQA4_9PROT</name>
<dbReference type="InterPro" id="IPR023753">
    <property type="entry name" value="FAD/NAD-binding_dom"/>
</dbReference>
<evidence type="ECO:0000256" key="4">
    <source>
        <dbReference type="ARBA" id="ARBA00022630"/>
    </source>
</evidence>
<keyword evidence="6" id="KW-0479">Metal-binding</keyword>
<dbReference type="Pfam" id="PF00724">
    <property type="entry name" value="Oxidored_FMN"/>
    <property type="match status" value="1"/>
</dbReference>
<dbReference type="Gene3D" id="3.20.20.70">
    <property type="entry name" value="Aldolase class I"/>
    <property type="match status" value="1"/>
</dbReference>
<protein>
    <submittedName>
        <fullName evidence="12">Dimethylamine/trimethylamine dehydrogenase</fullName>
    </submittedName>
</protein>
<feature type="domain" description="NADH:flavin oxidoreductase/NADH oxidase N-terminal" evidence="10">
    <location>
        <begin position="10"/>
        <end position="338"/>
    </location>
</feature>
<keyword evidence="13" id="KW-1185">Reference proteome</keyword>
<dbReference type="PANTHER" id="PTHR42917">
    <property type="entry name" value="2,4-DIENOYL-COA REDUCTASE"/>
    <property type="match status" value="1"/>
</dbReference>
<dbReference type="GO" id="GO:0046872">
    <property type="term" value="F:metal ion binding"/>
    <property type="evidence" value="ECO:0007669"/>
    <property type="project" value="UniProtKB-KW"/>
</dbReference>
<keyword evidence="8" id="KW-0408">Iron</keyword>
<dbReference type="SUPFAM" id="SSF51971">
    <property type="entry name" value="Nucleotide-binding domain"/>
    <property type="match status" value="1"/>
</dbReference>
<dbReference type="Gene3D" id="3.40.50.720">
    <property type="entry name" value="NAD(P)-binding Rossmann-like Domain"/>
    <property type="match status" value="1"/>
</dbReference>
<organism evidence="12 13">
    <name type="scientific">Dongia mobilis</name>
    <dbReference type="NCBI Taxonomy" id="578943"/>
    <lineage>
        <taxon>Bacteria</taxon>
        <taxon>Pseudomonadati</taxon>
        <taxon>Pseudomonadota</taxon>
        <taxon>Alphaproteobacteria</taxon>
        <taxon>Rhodospirillales</taxon>
        <taxon>Dongiaceae</taxon>
        <taxon>Dongia</taxon>
    </lineage>
</organism>
<evidence type="ECO:0000256" key="8">
    <source>
        <dbReference type="ARBA" id="ARBA00023004"/>
    </source>
</evidence>
<gene>
    <name evidence="12" type="ORF">A8950_1738</name>
</gene>
<dbReference type="GO" id="GO:0010181">
    <property type="term" value="F:FMN binding"/>
    <property type="evidence" value="ECO:0007669"/>
    <property type="project" value="InterPro"/>
</dbReference>
<comment type="similarity">
    <text evidence="3">In the N-terminal section; belongs to the NADH:flavin oxidoreductase/NADH oxidase family.</text>
</comment>
<evidence type="ECO:0000256" key="6">
    <source>
        <dbReference type="ARBA" id="ARBA00022723"/>
    </source>
</evidence>
<evidence type="ECO:0000313" key="13">
    <source>
        <dbReference type="Proteomes" id="UP000295783"/>
    </source>
</evidence>
<dbReference type="PRINTS" id="PR00368">
    <property type="entry name" value="FADPNR"/>
</dbReference>
<keyword evidence="5" id="KW-0288">FMN</keyword>
<proteinExistence type="inferred from homology"/>
<evidence type="ECO:0000256" key="3">
    <source>
        <dbReference type="ARBA" id="ARBA00011048"/>
    </source>
</evidence>